<feature type="region of interest" description="Disordered" evidence="1">
    <location>
        <begin position="69"/>
        <end position="101"/>
    </location>
</feature>
<gene>
    <name evidence="2" type="ORF">MSSD14B_20940</name>
</gene>
<reference evidence="2 3" key="1">
    <citation type="journal article" date="2019" name="J. Gen. Appl. Microbiol.">
        <title>Aerobic degradation of cis-dichloroethene by the marine bacterium Marinobacter salsuginis strain 5N-3.</title>
        <authorList>
            <person name="Inoue Y."/>
            <person name="Fukunaga Y."/>
            <person name="Katsumata H."/>
            <person name="Ohji S."/>
            <person name="Hosoyama A."/>
            <person name="Mori K."/>
            <person name="Ando K."/>
        </authorList>
    </citation>
    <scope>NUCLEOTIDE SEQUENCE [LARGE SCALE GENOMIC DNA]</scope>
    <source>
        <strain evidence="2 3">NBRC 109114</strain>
    </source>
</reference>
<evidence type="ECO:0000313" key="3">
    <source>
        <dbReference type="Proteomes" id="UP000387223"/>
    </source>
</evidence>
<feature type="compositionally biased region" description="Polar residues" evidence="1">
    <location>
        <begin position="83"/>
        <end position="100"/>
    </location>
</feature>
<dbReference type="EMBL" id="BGZI01000012">
    <property type="protein sequence ID" value="GBO88426.1"/>
    <property type="molecule type" value="Genomic_DNA"/>
</dbReference>
<organism evidence="2 3">
    <name type="scientific">Marinobacter salsuginis</name>
    <dbReference type="NCBI Taxonomy" id="418719"/>
    <lineage>
        <taxon>Bacteria</taxon>
        <taxon>Pseudomonadati</taxon>
        <taxon>Pseudomonadota</taxon>
        <taxon>Gammaproteobacteria</taxon>
        <taxon>Pseudomonadales</taxon>
        <taxon>Marinobacteraceae</taxon>
        <taxon>Marinobacter</taxon>
    </lineage>
</organism>
<dbReference type="GO" id="GO:0046872">
    <property type="term" value="F:metal ion binding"/>
    <property type="evidence" value="ECO:0007669"/>
    <property type="project" value="InterPro"/>
</dbReference>
<accession>A0A5M3Q035</accession>
<protein>
    <recommendedName>
        <fullName evidence="4">HMA domain-containing protein</fullName>
    </recommendedName>
</protein>
<proteinExistence type="predicted"/>
<dbReference type="AlphaFoldDB" id="A0A5M3Q035"/>
<evidence type="ECO:0008006" key="4">
    <source>
        <dbReference type="Google" id="ProtNLM"/>
    </source>
</evidence>
<dbReference type="Proteomes" id="UP000387223">
    <property type="component" value="Unassembled WGS sequence"/>
</dbReference>
<comment type="caution">
    <text evidence="2">The sequence shown here is derived from an EMBL/GenBank/DDBJ whole genome shotgun (WGS) entry which is preliminary data.</text>
</comment>
<dbReference type="SUPFAM" id="SSF55008">
    <property type="entry name" value="HMA, heavy metal-associated domain"/>
    <property type="match status" value="1"/>
</dbReference>
<evidence type="ECO:0000313" key="2">
    <source>
        <dbReference type="EMBL" id="GBO88426.1"/>
    </source>
</evidence>
<sequence>MASSAQSSIYKVPKMDCPSEERMIRMALTGFDSILSLSFDLSNRKLEIIHRGETGAISSKLETMGLGASLQRTEEASPESVRATESSSANDSVANSQINNALRRIPVEREHRFRECER</sequence>
<evidence type="ECO:0000256" key="1">
    <source>
        <dbReference type="SAM" id="MobiDB-lite"/>
    </source>
</evidence>
<name>A0A5M3Q035_9GAMM</name>
<dbReference type="InterPro" id="IPR036163">
    <property type="entry name" value="HMA_dom_sf"/>
</dbReference>